<name>A0A016RS77_9BILA</name>
<comment type="caution">
    <text evidence="1">The sequence shown here is derived from an EMBL/GenBank/DDBJ whole genome shotgun (WGS) entry which is preliminary data.</text>
</comment>
<keyword evidence="2" id="KW-1185">Reference proteome</keyword>
<dbReference type="Proteomes" id="UP000024635">
    <property type="component" value="Unassembled WGS sequence"/>
</dbReference>
<proteinExistence type="predicted"/>
<protein>
    <submittedName>
        <fullName evidence="1">Uncharacterized protein</fullName>
    </submittedName>
</protein>
<reference evidence="2" key="1">
    <citation type="journal article" date="2015" name="Nat. Genet.">
        <title>The genome and transcriptome of the zoonotic hookworm Ancylostoma ceylanicum identify infection-specific gene families.</title>
        <authorList>
            <person name="Schwarz E.M."/>
            <person name="Hu Y."/>
            <person name="Antoshechkin I."/>
            <person name="Miller M.M."/>
            <person name="Sternberg P.W."/>
            <person name="Aroian R.V."/>
        </authorList>
    </citation>
    <scope>NUCLEOTIDE SEQUENCE</scope>
    <source>
        <strain evidence="2">HY135</strain>
    </source>
</reference>
<evidence type="ECO:0000313" key="1">
    <source>
        <dbReference type="EMBL" id="EYB80962.1"/>
    </source>
</evidence>
<dbReference type="AlphaFoldDB" id="A0A016RS77"/>
<evidence type="ECO:0000313" key="2">
    <source>
        <dbReference type="Proteomes" id="UP000024635"/>
    </source>
</evidence>
<accession>A0A016RS77</accession>
<dbReference type="EMBL" id="JARK01001732">
    <property type="protein sequence ID" value="EYB80962.1"/>
    <property type="molecule type" value="Genomic_DNA"/>
</dbReference>
<organism evidence="1 2">
    <name type="scientific">Ancylostoma ceylanicum</name>
    <dbReference type="NCBI Taxonomy" id="53326"/>
    <lineage>
        <taxon>Eukaryota</taxon>
        <taxon>Metazoa</taxon>
        <taxon>Ecdysozoa</taxon>
        <taxon>Nematoda</taxon>
        <taxon>Chromadorea</taxon>
        <taxon>Rhabditida</taxon>
        <taxon>Rhabditina</taxon>
        <taxon>Rhabditomorpha</taxon>
        <taxon>Strongyloidea</taxon>
        <taxon>Ancylostomatidae</taxon>
        <taxon>Ancylostomatinae</taxon>
        <taxon>Ancylostoma</taxon>
    </lineage>
</organism>
<sequence>MRDKTLLDCDWSIHVRITAAAFRDECYRSRQTIRIWQSISFNASNLKDQLEFEGFKDMRAAWLRRGVRPDAGTLSSVVLQIHAFRTVSKHPSILPKLEVSD</sequence>
<gene>
    <name evidence="1" type="primary">Acey_s0396.g682</name>
    <name evidence="1" type="ORF">Y032_0396g682</name>
</gene>